<keyword evidence="3" id="KW-1185">Reference proteome</keyword>
<dbReference type="EMBL" id="WVHS01000001">
    <property type="protein sequence ID" value="MXV14408.1"/>
    <property type="molecule type" value="Genomic_DNA"/>
</dbReference>
<dbReference type="PANTHER" id="PTHR37291:SF1">
    <property type="entry name" value="TYPE IV METHYL-DIRECTED RESTRICTION ENZYME ECOKMCRB SUBUNIT"/>
    <property type="match status" value="1"/>
</dbReference>
<name>A0A7K1XUD0_9SPHI</name>
<dbReference type="RefSeq" id="WP_160905382.1">
    <property type="nucleotide sequence ID" value="NZ_WVHS01000001.1"/>
</dbReference>
<feature type="domain" description="ATPase dynein-related AAA" evidence="1">
    <location>
        <begin position="38"/>
        <end position="194"/>
    </location>
</feature>
<dbReference type="PANTHER" id="PTHR37291">
    <property type="entry name" value="5-METHYLCYTOSINE-SPECIFIC RESTRICTION ENZYME B"/>
    <property type="match status" value="1"/>
</dbReference>
<dbReference type="Proteomes" id="UP000451233">
    <property type="component" value="Unassembled WGS sequence"/>
</dbReference>
<dbReference type="GO" id="GO:0005524">
    <property type="term" value="F:ATP binding"/>
    <property type="evidence" value="ECO:0007669"/>
    <property type="project" value="InterPro"/>
</dbReference>
<gene>
    <name evidence="2" type="ORF">GS398_03795</name>
</gene>
<organism evidence="2 3">
    <name type="scientific">Hufsiella ginkgonis</name>
    <dbReference type="NCBI Taxonomy" id="2695274"/>
    <lineage>
        <taxon>Bacteria</taxon>
        <taxon>Pseudomonadati</taxon>
        <taxon>Bacteroidota</taxon>
        <taxon>Sphingobacteriia</taxon>
        <taxon>Sphingobacteriales</taxon>
        <taxon>Sphingobacteriaceae</taxon>
        <taxon>Hufsiella</taxon>
    </lineage>
</organism>
<dbReference type="Pfam" id="PF07728">
    <property type="entry name" value="AAA_5"/>
    <property type="match status" value="1"/>
</dbReference>
<evidence type="ECO:0000313" key="3">
    <source>
        <dbReference type="Proteomes" id="UP000451233"/>
    </source>
</evidence>
<dbReference type="InterPro" id="IPR027417">
    <property type="entry name" value="P-loop_NTPase"/>
</dbReference>
<evidence type="ECO:0000259" key="1">
    <source>
        <dbReference type="Pfam" id="PF07728"/>
    </source>
</evidence>
<dbReference type="Gene3D" id="3.40.50.300">
    <property type="entry name" value="P-loop containing nucleotide triphosphate hydrolases"/>
    <property type="match status" value="1"/>
</dbReference>
<dbReference type="GO" id="GO:0016887">
    <property type="term" value="F:ATP hydrolysis activity"/>
    <property type="evidence" value="ECO:0007669"/>
    <property type="project" value="InterPro"/>
</dbReference>
<sequence>MVAISDKGNVILKHDVHGALAYTVSFNRLKALYEGIGTRDKLYALTNINTTIRTIIGGCNTTAFYAVLDQLFQQTPQEQSEEPGELKDPAYAEQKDLLEKSGYQFPHSLQEDMEAECYVLIIDEINRGNVSQIFGELITLIEEDKRLGNNESLLIHLPYSKKKFGVPSNLHLIGTMNTADRSVEALDTALRRRFSFTEMQPNGELLKNNLFPADYTLADLLDTINDRIELLLDSDHKIGHAYFINVGSEEDLYSVFAAKIIPLLQEYFYDDRGKIGLVLGEGLFEVIPAATSRKTSLAKFFNYDTDAIEFRDRYKLRMPGKEPGALGKALKILLSLSPN</sequence>
<dbReference type="InterPro" id="IPR011704">
    <property type="entry name" value="ATPase_dyneun-rel_AAA"/>
</dbReference>
<dbReference type="SUPFAM" id="SSF52540">
    <property type="entry name" value="P-loop containing nucleoside triphosphate hydrolases"/>
    <property type="match status" value="1"/>
</dbReference>
<dbReference type="AlphaFoldDB" id="A0A7K1XUD0"/>
<proteinExistence type="predicted"/>
<comment type="caution">
    <text evidence="2">The sequence shown here is derived from an EMBL/GenBank/DDBJ whole genome shotgun (WGS) entry which is preliminary data.</text>
</comment>
<protein>
    <submittedName>
        <fullName evidence="2">AAA domain-containing protein</fullName>
    </submittedName>
</protein>
<dbReference type="InterPro" id="IPR052934">
    <property type="entry name" value="Methyl-DNA_Rec/Restrict_Enz"/>
</dbReference>
<reference evidence="2 3" key="1">
    <citation type="submission" date="2019-11" db="EMBL/GenBank/DDBJ databases">
        <title>Pedobacter sp. HMF7056 Genome sequencing and assembly.</title>
        <authorList>
            <person name="Kang H."/>
            <person name="Kim H."/>
            <person name="Joh K."/>
        </authorList>
    </citation>
    <scope>NUCLEOTIDE SEQUENCE [LARGE SCALE GENOMIC DNA]</scope>
    <source>
        <strain evidence="2 3">HMF7056</strain>
    </source>
</reference>
<evidence type="ECO:0000313" key="2">
    <source>
        <dbReference type="EMBL" id="MXV14408.1"/>
    </source>
</evidence>
<accession>A0A7K1XUD0</accession>